<name>E5R3Q0_ARTGP</name>
<dbReference type="Proteomes" id="UP000002669">
    <property type="component" value="Unassembled WGS sequence"/>
</dbReference>
<dbReference type="VEuPathDB" id="FungiDB:MGYG_00218"/>
<dbReference type="InParanoid" id="E5R3Q0"/>
<accession>E5R3Q0</accession>
<dbReference type="EMBL" id="DS989822">
    <property type="protein sequence ID" value="EFQ97174.1"/>
    <property type="molecule type" value="Genomic_DNA"/>
</dbReference>
<gene>
    <name evidence="1" type="ORF">MGYG_00218</name>
</gene>
<sequence>MRTQTAKAAMNSVTCLRELEDGDPAETTLNLTNAQNKLIARPDIKSGIMNGPLKEGPEEAREWMWMLLRSIQEPVIFGQPHHHHKNKLTNFNKTLALRTTLR</sequence>
<protein>
    <submittedName>
        <fullName evidence="1">Uncharacterized protein</fullName>
    </submittedName>
</protein>
<proteinExistence type="predicted"/>
<dbReference type="HOGENOM" id="CLU_2276817_0_0_1"/>
<dbReference type="AlphaFoldDB" id="E5R3Q0"/>
<dbReference type="RefSeq" id="XP_003176126.1">
    <property type="nucleotide sequence ID" value="XM_003176078.1"/>
</dbReference>
<keyword evidence="2" id="KW-1185">Reference proteome</keyword>
<evidence type="ECO:0000313" key="1">
    <source>
        <dbReference type="EMBL" id="EFQ97174.1"/>
    </source>
</evidence>
<organism evidence="2">
    <name type="scientific">Arthroderma gypseum (strain ATCC MYA-4604 / CBS 118893)</name>
    <name type="common">Microsporum gypseum</name>
    <dbReference type="NCBI Taxonomy" id="535722"/>
    <lineage>
        <taxon>Eukaryota</taxon>
        <taxon>Fungi</taxon>
        <taxon>Dikarya</taxon>
        <taxon>Ascomycota</taxon>
        <taxon>Pezizomycotina</taxon>
        <taxon>Eurotiomycetes</taxon>
        <taxon>Eurotiomycetidae</taxon>
        <taxon>Onygenales</taxon>
        <taxon>Arthrodermataceae</taxon>
        <taxon>Nannizzia</taxon>
    </lineage>
</organism>
<evidence type="ECO:0000313" key="2">
    <source>
        <dbReference type="Proteomes" id="UP000002669"/>
    </source>
</evidence>
<dbReference type="GeneID" id="10031438"/>
<reference evidence="2" key="1">
    <citation type="journal article" date="2012" name="MBio">
        <title>Comparative genome analysis of Trichophyton rubrum and related dermatophytes reveals candidate genes involved in infection.</title>
        <authorList>
            <person name="Martinez D.A."/>
            <person name="Oliver B.G."/>
            <person name="Graeser Y."/>
            <person name="Goldberg J.M."/>
            <person name="Li W."/>
            <person name="Martinez-Rossi N.M."/>
            <person name="Monod M."/>
            <person name="Shelest E."/>
            <person name="Barton R.C."/>
            <person name="Birch E."/>
            <person name="Brakhage A.A."/>
            <person name="Chen Z."/>
            <person name="Gurr S.J."/>
            <person name="Heiman D."/>
            <person name="Heitman J."/>
            <person name="Kosti I."/>
            <person name="Rossi A."/>
            <person name="Saif S."/>
            <person name="Samalova M."/>
            <person name="Saunders C.W."/>
            <person name="Shea T."/>
            <person name="Summerbell R.C."/>
            <person name="Xu J."/>
            <person name="Young S."/>
            <person name="Zeng Q."/>
            <person name="Birren B.W."/>
            <person name="Cuomo C.A."/>
            <person name="White T.C."/>
        </authorList>
    </citation>
    <scope>NUCLEOTIDE SEQUENCE [LARGE SCALE GENOMIC DNA]</scope>
    <source>
        <strain evidence="2">ATCC MYA-4604 / CBS 118893</strain>
    </source>
</reference>